<dbReference type="InterPro" id="IPR003583">
    <property type="entry name" value="Hlx-hairpin-Hlx_DNA-bd_motif"/>
</dbReference>
<organism evidence="4 5">
    <name type="scientific">Cohnella abietis</name>
    <dbReference type="NCBI Taxonomy" id="2507935"/>
    <lineage>
        <taxon>Bacteria</taxon>
        <taxon>Bacillati</taxon>
        <taxon>Bacillota</taxon>
        <taxon>Bacilli</taxon>
        <taxon>Bacillales</taxon>
        <taxon>Paenibacillaceae</taxon>
        <taxon>Cohnella</taxon>
    </lineage>
</organism>
<dbReference type="AlphaFoldDB" id="A0A3T1D9L3"/>
<feature type="compositionally biased region" description="Basic and acidic residues" evidence="1">
    <location>
        <begin position="65"/>
        <end position="86"/>
    </location>
</feature>
<keyword evidence="2" id="KW-1133">Transmembrane helix</keyword>
<evidence type="ECO:0000259" key="3">
    <source>
        <dbReference type="SMART" id="SM00278"/>
    </source>
</evidence>
<dbReference type="NCBIfam" id="TIGR00426">
    <property type="entry name" value="competence protein ComEA helix-hairpin-helix repeat region"/>
    <property type="match status" value="1"/>
</dbReference>
<feature type="compositionally biased region" description="Low complexity" evidence="1">
    <location>
        <begin position="102"/>
        <end position="116"/>
    </location>
</feature>
<dbReference type="EMBL" id="AP019400">
    <property type="protein sequence ID" value="BBI34773.1"/>
    <property type="molecule type" value="Genomic_DNA"/>
</dbReference>
<dbReference type="GO" id="GO:0006281">
    <property type="term" value="P:DNA repair"/>
    <property type="evidence" value="ECO:0007669"/>
    <property type="project" value="InterPro"/>
</dbReference>
<feature type="compositionally biased region" description="Polar residues" evidence="1">
    <location>
        <begin position="118"/>
        <end position="129"/>
    </location>
</feature>
<dbReference type="Pfam" id="PF12836">
    <property type="entry name" value="HHH_3"/>
    <property type="match status" value="1"/>
</dbReference>
<dbReference type="SMART" id="SM00278">
    <property type="entry name" value="HhH1"/>
    <property type="match status" value="2"/>
</dbReference>
<keyword evidence="2" id="KW-0812">Transmembrane</keyword>
<keyword evidence="5" id="KW-1185">Reference proteome</keyword>
<dbReference type="GO" id="GO:0015628">
    <property type="term" value="P:protein secretion by the type II secretion system"/>
    <property type="evidence" value="ECO:0007669"/>
    <property type="project" value="TreeGrafter"/>
</dbReference>
<dbReference type="PANTHER" id="PTHR21180">
    <property type="entry name" value="ENDONUCLEASE/EXONUCLEASE/PHOSPHATASE FAMILY DOMAIN-CONTAINING PROTEIN 1"/>
    <property type="match status" value="1"/>
</dbReference>
<dbReference type="KEGG" id="cohn:KCTCHS21_41720"/>
<feature type="domain" description="Helix-hairpin-helix DNA-binding motif class 1" evidence="3">
    <location>
        <begin position="142"/>
        <end position="161"/>
    </location>
</feature>
<accession>A0A3T1D9L3</accession>
<dbReference type="InterPro" id="IPR051675">
    <property type="entry name" value="Endo/Exo/Phosphatase_dom_1"/>
</dbReference>
<evidence type="ECO:0000313" key="5">
    <source>
        <dbReference type="Proteomes" id="UP000289856"/>
    </source>
</evidence>
<gene>
    <name evidence="4" type="ORF">KCTCHS21_41720</name>
</gene>
<feature type="region of interest" description="Disordered" evidence="1">
    <location>
        <begin position="58"/>
        <end position="129"/>
    </location>
</feature>
<name>A0A3T1D9L3_9BACL</name>
<dbReference type="InterPro" id="IPR004509">
    <property type="entry name" value="Competence_ComEA_HhH"/>
</dbReference>
<dbReference type="InterPro" id="IPR010994">
    <property type="entry name" value="RuvA_2-like"/>
</dbReference>
<dbReference type="Proteomes" id="UP000289856">
    <property type="component" value="Chromosome"/>
</dbReference>
<dbReference type="OrthoDB" id="9790239at2"/>
<reference evidence="4 5" key="1">
    <citation type="submission" date="2019-01" db="EMBL/GenBank/DDBJ databases">
        <title>Complete genome sequence of Cohnella hallensis HS21 isolated from Korean fir (Abies koreana) rhizospheric soil.</title>
        <authorList>
            <person name="Jiang L."/>
            <person name="Kang S.W."/>
            <person name="Kim S."/>
            <person name="Jung J."/>
            <person name="Kim C.Y."/>
            <person name="Kim D.H."/>
            <person name="Kim S.W."/>
            <person name="Lee J."/>
        </authorList>
    </citation>
    <scope>NUCLEOTIDE SEQUENCE [LARGE SCALE GENOMIC DNA]</scope>
    <source>
        <strain evidence="4 5">HS21</strain>
    </source>
</reference>
<proteinExistence type="predicted"/>
<keyword evidence="2" id="KW-0472">Membrane</keyword>
<evidence type="ECO:0000256" key="1">
    <source>
        <dbReference type="SAM" id="MobiDB-lite"/>
    </source>
</evidence>
<evidence type="ECO:0000256" key="2">
    <source>
        <dbReference type="SAM" id="Phobius"/>
    </source>
</evidence>
<sequence>MIIDKIKKVFPSTKSYLVTALLITGGGLLVYALFHGSTKAAMPEWTTVNQPLRAAVESLSSESKASPERDSVVKEEVVKKDAEPVKEAAPSASQPGQELLKPAAEGTTEAEAPAAPISNGQPAAEVSQTSSNLLDINQANQSQLETLPGIGPSKAKAIIAYREKLNGFSRKEQLLEVKGIGPKVFDKMSAFIKIQKSN</sequence>
<feature type="transmembrane region" description="Helical" evidence="2">
    <location>
        <begin position="15"/>
        <end position="34"/>
    </location>
</feature>
<protein>
    <recommendedName>
        <fullName evidence="3">Helix-hairpin-helix DNA-binding motif class 1 domain-containing protein</fullName>
    </recommendedName>
</protein>
<dbReference type="PANTHER" id="PTHR21180:SF32">
    <property type="entry name" value="ENDONUCLEASE_EXONUCLEASE_PHOSPHATASE FAMILY DOMAIN-CONTAINING PROTEIN 1"/>
    <property type="match status" value="1"/>
</dbReference>
<dbReference type="SUPFAM" id="SSF47781">
    <property type="entry name" value="RuvA domain 2-like"/>
    <property type="match status" value="1"/>
</dbReference>
<evidence type="ECO:0000313" key="4">
    <source>
        <dbReference type="EMBL" id="BBI34773.1"/>
    </source>
</evidence>
<feature type="domain" description="Helix-hairpin-helix DNA-binding motif class 1" evidence="3">
    <location>
        <begin position="172"/>
        <end position="191"/>
    </location>
</feature>
<dbReference type="GO" id="GO:0015627">
    <property type="term" value="C:type II protein secretion system complex"/>
    <property type="evidence" value="ECO:0007669"/>
    <property type="project" value="TreeGrafter"/>
</dbReference>
<dbReference type="RefSeq" id="WP_130612641.1">
    <property type="nucleotide sequence ID" value="NZ_AP019400.1"/>
</dbReference>
<dbReference type="Gene3D" id="1.10.150.320">
    <property type="entry name" value="Photosystem II 12 kDa extrinsic protein"/>
    <property type="match status" value="1"/>
</dbReference>
<dbReference type="GO" id="GO:0003677">
    <property type="term" value="F:DNA binding"/>
    <property type="evidence" value="ECO:0007669"/>
    <property type="project" value="InterPro"/>
</dbReference>